<comment type="catalytic activity">
    <reaction evidence="7">
        <text>5-diphospho-1D-myo-inositol 1,2,3,4,6-pentakisphosphate + ATP + H(+) = 1,5-bis(diphospho)-1D-myo-inositol 2,3,4,6-tetrakisphosphate + ADP</text>
        <dbReference type="Rhea" id="RHEA:10276"/>
        <dbReference type="ChEBI" id="CHEBI:15378"/>
        <dbReference type="ChEBI" id="CHEBI:30616"/>
        <dbReference type="ChEBI" id="CHEBI:58628"/>
        <dbReference type="ChEBI" id="CHEBI:77983"/>
        <dbReference type="ChEBI" id="CHEBI:456216"/>
        <dbReference type="EC" id="2.7.4.24"/>
    </reaction>
    <physiologicalReaction direction="left-to-right" evidence="7">
        <dbReference type="Rhea" id="RHEA:10277"/>
    </physiologicalReaction>
</comment>
<evidence type="ECO:0000256" key="9">
    <source>
        <dbReference type="RuleBase" id="RU365032"/>
    </source>
</evidence>
<evidence type="ECO:0000256" key="6">
    <source>
        <dbReference type="ARBA" id="ARBA00022840"/>
    </source>
</evidence>
<organism evidence="11 12">
    <name type="scientific">Hydra vulgaris</name>
    <name type="common">Hydra</name>
    <name type="synonym">Hydra attenuata</name>
    <dbReference type="NCBI Taxonomy" id="6087"/>
    <lineage>
        <taxon>Eukaryota</taxon>
        <taxon>Metazoa</taxon>
        <taxon>Cnidaria</taxon>
        <taxon>Hydrozoa</taxon>
        <taxon>Hydroidolina</taxon>
        <taxon>Anthoathecata</taxon>
        <taxon>Aplanulata</taxon>
        <taxon>Hydridae</taxon>
        <taxon>Hydra</taxon>
    </lineage>
</organism>
<protein>
    <recommendedName>
        <fullName evidence="9">Inositol hexakisphosphate and diphosphoinositol-pentakisphosphate kinase</fullName>
        <ecNumber evidence="9">2.7.4.24</ecNumber>
    </recommendedName>
</protein>
<dbReference type="Gene3D" id="3.40.50.1240">
    <property type="entry name" value="Phosphoglycerate mutase-like"/>
    <property type="match status" value="1"/>
</dbReference>
<dbReference type="Pfam" id="PF00328">
    <property type="entry name" value="His_Phos_2"/>
    <property type="match status" value="1"/>
</dbReference>
<dbReference type="RefSeq" id="XP_065648778.1">
    <property type="nucleotide sequence ID" value="XM_065792706.1"/>
</dbReference>
<evidence type="ECO:0000256" key="8">
    <source>
        <dbReference type="ARBA" id="ARBA00034629"/>
    </source>
</evidence>
<name>A0ABM4BID2_HYDVU</name>
<dbReference type="Proteomes" id="UP001652625">
    <property type="component" value="Chromosome 03"/>
</dbReference>
<dbReference type="InterPro" id="IPR040557">
    <property type="entry name" value="VIP1_N"/>
</dbReference>
<keyword evidence="5 9" id="KW-0418">Kinase</keyword>
<evidence type="ECO:0000256" key="2">
    <source>
        <dbReference type="ARBA" id="ARBA00022490"/>
    </source>
</evidence>
<evidence type="ECO:0000313" key="13">
    <source>
        <dbReference type="RefSeq" id="XP_065648777.1"/>
    </source>
</evidence>
<evidence type="ECO:0000313" key="11">
    <source>
        <dbReference type="Proteomes" id="UP001652625"/>
    </source>
</evidence>
<evidence type="ECO:0000313" key="14">
    <source>
        <dbReference type="RefSeq" id="XP_065648778.1"/>
    </source>
</evidence>
<dbReference type="PANTHER" id="PTHR12750">
    <property type="entry name" value="DIPHOSPHOINOSITOL PENTAKISPHOSPHATE KINASE"/>
    <property type="match status" value="1"/>
</dbReference>
<proteinExistence type="inferred from homology"/>
<dbReference type="SUPFAM" id="SSF56059">
    <property type="entry name" value="Glutathione synthetase ATP-binding domain-like"/>
    <property type="match status" value="1"/>
</dbReference>
<feature type="domain" description="VIP1 N-terminal" evidence="10">
    <location>
        <begin position="33"/>
        <end position="122"/>
    </location>
</feature>
<evidence type="ECO:0000256" key="4">
    <source>
        <dbReference type="ARBA" id="ARBA00022741"/>
    </source>
</evidence>
<keyword evidence="11" id="KW-1185">Reference proteome</keyword>
<comment type="function">
    <text evidence="9">Bifunctional inositol kinase that acts in concert with the IP6K kinases to synthesize the diphosphate group-containing inositol pyrophosphates diphosphoinositol pentakisphosphate, PP-InsP5, and bis-diphosphoinositol tetrakisphosphate, (PP)2-InsP4. PP-InsP5 and (PP)2-InsP4, also respectively called InsP7 and InsP8, may regulate a variety of cellular processes, including apoptosis, vesicle trafficking, cytoskeletal dynamics, and exocytosis. Phosphorylates inositol hexakisphosphate (InsP6).</text>
</comment>
<dbReference type="InterPro" id="IPR000560">
    <property type="entry name" value="His_Pase_clade-2"/>
</dbReference>
<dbReference type="SUPFAM" id="SSF53254">
    <property type="entry name" value="Phosphoglycerate mutase-like"/>
    <property type="match status" value="1"/>
</dbReference>
<comment type="catalytic activity">
    <reaction evidence="8">
        <text>1D-myo-inositol hexakisphosphate + ATP = 1-diphospho-1D-myo-inositol 2,3,4,5,6-pentakisphosphate + ADP</text>
        <dbReference type="Rhea" id="RHEA:37459"/>
        <dbReference type="ChEBI" id="CHEBI:30616"/>
        <dbReference type="ChEBI" id="CHEBI:58130"/>
        <dbReference type="ChEBI" id="CHEBI:74946"/>
        <dbReference type="ChEBI" id="CHEBI:456216"/>
        <dbReference type="EC" id="2.7.4.24"/>
    </reaction>
    <physiologicalReaction direction="left-to-right" evidence="8">
        <dbReference type="Rhea" id="RHEA:37460"/>
    </physiologicalReaction>
</comment>
<keyword evidence="3 9" id="KW-0808">Transferase</keyword>
<dbReference type="Gene3D" id="3.40.50.11950">
    <property type="match status" value="1"/>
</dbReference>
<dbReference type="InterPro" id="IPR037446">
    <property type="entry name" value="His_Pase_VIP1"/>
</dbReference>
<keyword evidence="4 9" id="KW-0547">Nucleotide-binding</keyword>
<reference evidence="12 13" key="1">
    <citation type="submission" date="2025-05" db="UniProtKB">
        <authorList>
            <consortium name="RefSeq"/>
        </authorList>
    </citation>
    <scope>IDENTIFICATION</scope>
</reference>
<keyword evidence="6 9" id="KW-0067">ATP-binding</keyword>
<dbReference type="EC" id="2.7.4.24" evidence="9"/>
<dbReference type="RefSeq" id="XP_065648776.1">
    <property type="nucleotide sequence ID" value="XM_065792704.1"/>
</dbReference>
<evidence type="ECO:0000313" key="12">
    <source>
        <dbReference type="RefSeq" id="XP_065648776.1"/>
    </source>
</evidence>
<evidence type="ECO:0000256" key="7">
    <source>
        <dbReference type="ARBA" id="ARBA00033696"/>
    </source>
</evidence>
<evidence type="ECO:0000259" key="10">
    <source>
        <dbReference type="Pfam" id="PF18086"/>
    </source>
</evidence>
<accession>A0ABM4BID2</accession>
<dbReference type="GO" id="GO:0016301">
    <property type="term" value="F:kinase activity"/>
    <property type="evidence" value="ECO:0007669"/>
    <property type="project" value="UniProtKB-KW"/>
</dbReference>
<evidence type="ECO:0000256" key="1">
    <source>
        <dbReference type="ARBA" id="ARBA00005609"/>
    </source>
</evidence>
<dbReference type="CDD" id="cd07061">
    <property type="entry name" value="HP_HAP_like"/>
    <property type="match status" value="1"/>
</dbReference>
<dbReference type="GeneID" id="101238431"/>
<dbReference type="Pfam" id="PF18086">
    <property type="entry name" value="PPIP5K2_N"/>
    <property type="match status" value="1"/>
</dbReference>
<keyword evidence="2 9" id="KW-0963">Cytoplasm</keyword>
<dbReference type="InterPro" id="IPR029033">
    <property type="entry name" value="His_PPase_superfam"/>
</dbReference>
<dbReference type="RefSeq" id="XP_065648777.1">
    <property type="nucleotide sequence ID" value="XM_065792705.1"/>
</dbReference>
<evidence type="ECO:0000256" key="5">
    <source>
        <dbReference type="ARBA" id="ARBA00022777"/>
    </source>
</evidence>
<dbReference type="PANTHER" id="PTHR12750:SF9">
    <property type="entry name" value="INOSITOL HEXAKISPHOSPHATE AND DIPHOSPHOINOSITOL-PENTAKISPHOSPHATE KINASE"/>
    <property type="match status" value="1"/>
</dbReference>
<sequence>MDEVMHTDLFQDRKFSVDETNKISLEQRKNWKVKVGICAMSKKTKSSAMEEILRRLKFYHHLELITFSDQTILEVSVEEWPIVDALVSFYSTGFPLEKAVAYTKLRKPFVLNDLEVQDCLLDRRQVYKVLESARIETPRYAIFERDDDNQPVLGQEIIESDDIIIVNGVTFKKPFVEKPVNAEDHNVFIYYPSFAGGGCQILFRKNGNESSMHSPRSHIRRNGSFIYEDFMPTNGTDVKVYTVGGEYAHAEARKSPFLDGKVDRTKDGKEVRYPVILNRFEKTVAHKVCRAFKQTVCGFDLLRANGKSLVCDVNGFSFVKTSQKYYDDCAQLLAEIFLKNLVPPDQETAVAFKAEVEKKEMLENNIKPEKGLELRCLIAVMRHSDRTPKQKMKMIVSHRLFHDIFLKHGGLEDGCIKLKNPTHLHEMLDIFRRLDAESDPSLLSTEDRIKLNKMKSVLEMYGHFNGINRKIQLKSMSDKRNIGIISKLRGRNKVEQQKEAEENRLILIVKWGGELTPFGRKQAEDLGRAYRCLYPEGSAMPGGGLLRLHSTYRHDLKIYSSDEGRVKMTAASFAKGLLDLEGELVPILVSLVKNDKYVTGILDTPPSISANMQRVKSQIHDKLRSKEDFTEEDIANFTTSKNGAIAQAMRNVKNPHKKCEKVYQLVCDVVEQIKQMCMQEVESKCYYGEGLNHLKHRWEKLQKDFKNGNEFDMSLIPDIYDCVKYDYLHNTSINLQKLPELYADTKTLADIVIPQEYGITSEDKIKISREICSDLLLKIKSDLNSNVIPQGNNLDPFALRDIDSPNNHVRTRLYVTSESHVHSLVNALKEGKLFKGSEDSMSKQALAILNNTAELNYLTQIVIMKYEDLKVDPGSDERFRIEILFSSGVKCPVTPDDVLKLHEESKSNNCEYIIKKYVEEDSVLLEMACDEQKAAELKQKAKTKVFAELRRGGNIIDSFPSGPRIRPRRGSGIVPSFEPSSIITTENRVPFDEVLEMLPNLHPLQVLHSCLRQKQLNYFIDHLTEGYKNEQLNAWKKKK</sequence>
<evidence type="ECO:0000256" key="3">
    <source>
        <dbReference type="ARBA" id="ARBA00022679"/>
    </source>
</evidence>
<gene>
    <name evidence="12 13 14" type="primary">LOC101238431</name>
</gene>
<comment type="similarity">
    <text evidence="1 9">Belongs to the histidine acid phosphatase family. VIP1 subfamily.</text>
</comment>
<dbReference type="Gene3D" id="3.30.470.20">
    <property type="entry name" value="ATP-grasp fold, B domain"/>
    <property type="match status" value="1"/>
</dbReference>
<comment type="subcellular location">
    <subcellularLocation>
        <location evidence="9">Cytoplasm</location>
        <location evidence="9">Cytosol</location>
    </subcellularLocation>
</comment>